<evidence type="ECO:0000313" key="1">
    <source>
        <dbReference type="EMBL" id="GFH16778.1"/>
    </source>
</evidence>
<name>A0A699ZCN8_HAELA</name>
<dbReference type="Proteomes" id="UP000485058">
    <property type="component" value="Unassembled WGS sequence"/>
</dbReference>
<accession>A0A699ZCN8</accession>
<evidence type="ECO:0000313" key="2">
    <source>
        <dbReference type="Proteomes" id="UP000485058"/>
    </source>
</evidence>
<reference evidence="1 2" key="1">
    <citation type="submission" date="2020-02" db="EMBL/GenBank/DDBJ databases">
        <title>Draft genome sequence of Haematococcus lacustris strain NIES-144.</title>
        <authorList>
            <person name="Morimoto D."/>
            <person name="Nakagawa S."/>
            <person name="Yoshida T."/>
            <person name="Sawayama S."/>
        </authorList>
    </citation>
    <scope>NUCLEOTIDE SEQUENCE [LARGE SCALE GENOMIC DNA]</scope>
    <source>
        <strain evidence="1 2">NIES-144</strain>
    </source>
</reference>
<protein>
    <submittedName>
        <fullName evidence="1">Uncharacterized protein</fullName>
    </submittedName>
</protein>
<comment type="caution">
    <text evidence="1">The sequence shown here is derived from an EMBL/GenBank/DDBJ whole genome shotgun (WGS) entry which is preliminary data.</text>
</comment>
<dbReference type="AlphaFoldDB" id="A0A699ZCN8"/>
<gene>
    <name evidence="1" type="ORF">HaLaN_13269</name>
</gene>
<organism evidence="1 2">
    <name type="scientific">Haematococcus lacustris</name>
    <name type="common">Green alga</name>
    <name type="synonym">Haematococcus pluvialis</name>
    <dbReference type="NCBI Taxonomy" id="44745"/>
    <lineage>
        <taxon>Eukaryota</taxon>
        <taxon>Viridiplantae</taxon>
        <taxon>Chlorophyta</taxon>
        <taxon>core chlorophytes</taxon>
        <taxon>Chlorophyceae</taxon>
        <taxon>CS clade</taxon>
        <taxon>Chlamydomonadales</taxon>
        <taxon>Haematococcaceae</taxon>
        <taxon>Haematococcus</taxon>
    </lineage>
</organism>
<proteinExistence type="predicted"/>
<sequence length="63" mass="6667">MVHQLAELSDACAATGNPPLIVDVDQMAARVTLDVIGLVISRVINPLRAVFPGKFHSGKKGEV</sequence>
<keyword evidence="2" id="KW-1185">Reference proteome</keyword>
<dbReference type="EMBL" id="BLLF01001050">
    <property type="protein sequence ID" value="GFH16778.1"/>
    <property type="molecule type" value="Genomic_DNA"/>
</dbReference>